<evidence type="ECO:0000256" key="5">
    <source>
        <dbReference type="ARBA" id="ARBA00023136"/>
    </source>
</evidence>
<feature type="transmembrane region" description="Helical" evidence="6">
    <location>
        <begin position="233"/>
        <end position="255"/>
    </location>
</feature>
<dbReference type="AlphaFoldDB" id="A0A660SBY6"/>
<reference evidence="8 9" key="1">
    <citation type="submission" date="2018-06" db="EMBL/GenBank/DDBJ databases">
        <title>Extensive metabolic versatility and redundancy in microbially diverse, dynamic hydrothermal sediments.</title>
        <authorList>
            <person name="Dombrowski N."/>
            <person name="Teske A."/>
            <person name="Baker B.J."/>
        </authorList>
    </citation>
    <scope>NUCLEOTIDE SEQUENCE [LARGE SCALE GENOMIC DNA]</scope>
    <source>
        <strain evidence="8">B35_G9</strain>
    </source>
</reference>
<feature type="transmembrane region" description="Helical" evidence="6">
    <location>
        <begin position="421"/>
        <end position="441"/>
    </location>
</feature>
<dbReference type="Pfam" id="PF03772">
    <property type="entry name" value="Competence"/>
    <property type="match status" value="1"/>
</dbReference>
<name>A0A660SBY6_UNCT6</name>
<feature type="transmembrane region" description="Helical" evidence="6">
    <location>
        <begin position="53"/>
        <end position="70"/>
    </location>
</feature>
<proteinExistence type="predicted"/>
<sequence>MRNRLNSRTILSVKVFFIFVLGIILSDKLDFGWIILISLFALWFILFKFTYHRFSQFVIIIIIFALGVILPKKAKVSGIEQEDVYIQGKVLRDGTFNIDKNKAYISVFYPDYLRGKKIRLINYNRYYKLFPGDEISFKGFISKFNDQIEQYYENNGIYGKITIKRDSYVKILKCGNSQPLNGLLMFTDIFRKDVFESLPDEYNSLLMSFLFGERERLSKSIRDMFKSSGINHLLALSGLHMAVIMGIMFLLARLFRLNMKFATLFVLMAIGFYLIFVNFRVSAFRASVMLSMIMISYLVKRYISSYNLLFAVGFIILLLSPRQIYTPGFLLSFSATLAILISNDLINVPLKNSIQKNVLYPFVISVLISLFTLPILTYFFHEVSIITPITNIIFIPLTSFIITLGILAIIFHIFFPILSKYIIAVIYFTEKIYFYLLSYFNRFHISIALDRKMSLTLLVIPILIVLFMIYRQRSKKEDVLSGI</sequence>
<evidence type="ECO:0000256" key="4">
    <source>
        <dbReference type="ARBA" id="ARBA00022989"/>
    </source>
</evidence>
<organism evidence="8 9">
    <name type="scientific">candidate division TA06 bacterium</name>
    <dbReference type="NCBI Taxonomy" id="2250710"/>
    <lineage>
        <taxon>Bacteria</taxon>
        <taxon>Bacteria division TA06</taxon>
    </lineage>
</organism>
<evidence type="ECO:0000256" key="3">
    <source>
        <dbReference type="ARBA" id="ARBA00022692"/>
    </source>
</evidence>
<feature type="transmembrane region" description="Helical" evidence="6">
    <location>
        <begin position="358"/>
        <end position="380"/>
    </location>
</feature>
<comment type="caution">
    <text evidence="8">The sequence shown here is derived from an EMBL/GenBank/DDBJ whole genome shotgun (WGS) entry which is preliminary data.</text>
</comment>
<evidence type="ECO:0000256" key="6">
    <source>
        <dbReference type="SAM" id="Phobius"/>
    </source>
</evidence>
<dbReference type="Proteomes" id="UP000282321">
    <property type="component" value="Unassembled WGS sequence"/>
</dbReference>
<dbReference type="InterPro" id="IPR052159">
    <property type="entry name" value="Competence_DNA_uptake"/>
</dbReference>
<gene>
    <name evidence="8" type="ORF">DRP44_00505</name>
</gene>
<evidence type="ECO:0000313" key="8">
    <source>
        <dbReference type="EMBL" id="RKX68102.1"/>
    </source>
</evidence>
<feature type="transmembrane region" description="Helical" evidence="6">
    <location>
        <begin position="302"/>
        <end position="319"/>
    </location>
</feature>
<dbReference type="InterPro" id="IPR004477">
    <property type="entry name" value="ComEC_N"/>
</dbReference>
<keyword evidence="2" id="KW-1003">Cell membrane</keyword>
<evidence type="ECO:0000313" key="9">
    <source>
        <dbReference type="Proteomes" id="UP000282321"/>
    </source>
</evidence>
<feature type="transmembrane region" description="Helical" evidence="6">
    <location>
        <begin position="6"/>
        <end position="24"/>
    </location>
</feature>
<feature type="transmembrane region" description="Helical" evidence="6">
    <location>
        <begin position="453"/>
        <end position="470"/>
    </location>
</feature>
<feature type="domain" description="ComEC/Rec2-related protein" evidence="7">
    <location>
        <begin position="210"/>
        <end position="472"/>
    </location>
</feature>
<dbReference type="NCBIfam" id="TIGR00360">
    <property type="entry name" value="ComEC_N-term"/>
    <property type="match status" value="1"/>
</dbReference>
<feature type="transmembrane region" description="Helical" evidence="6">
    <location>
        <begin position="392"/>
        <end position="414"/>
    </location>
</feature>
<evidence type="ECO:0000256" key="2">
    <source>
        <dbReference type="ARBA" id="ARBA00022475"/>
    </source>
</evidence>
<keyword evidence="4 6" id="KW-1133">Transmembrane helix</keyword>
<comment type="subcellular location">
    <subcellularLocation>
        <location evidence="1">Cell membrane</location>
        <topology evidence="1">Multi-pass membrane protein</topology>
    </subcellularLocation>
</comment>
<protein>
    <recommendedName>
        <fullName evidence="7">ComEC/Rec2-related protein domain-containing protein</fullName>
    </recommendedName>
</protein>
<accession>A0A660SBY6</accession>
<evidence type="ECO:0000259" key="7">
    <source>
        <dbReference type="Pfam" id="PF03772"/>
    </source>
</evidence>
<dbReference type="GO" id="GO:0005886">
    <property type="term" value="C:plasma membrane"/>
    <property type="evidence" value="ECO:0007669"/>
    <property type="project" value="UniProtKB-SubCell"/>
</dbReference>
<feature type="transmembrane region" description="Helical" evidence="6">
    <location>
        <begin position="325"/>
        <end position="346"/>
    </location>
</feature>
<dbReference type="PANTHER" id="PTHR30619">
    <property type="entry name" value="DNA INTERNALIZATION/COMPETENCE PROTEIN COMEC/REC2"/>
    <property type="match status" value="1"/>
</dbReference>
<keyword evidence="5 6" id="KW-0472">Membrane</keyword>
<feature type="transmembrane region" description="Helical" evidence="6">
    <location>
        <begin position="261"/>
        <end position="281"/>
    </location>
</feature>
<dbReference type="EMBL" id="QNBC01000003">
    <property type="protein sequence ID" value="RKX68102.1"/>
    <property type="molecule type" value="Genomic_DNA"/>
</dbReference>
<keyword evidence="3 6" id="KW-0812">Transmembrane</keyword>
<dbReference type="PANTHER" id="PTHR30619:SF7">
    <property type="entry name" value="BETA-LACTAMASE DOMAIN PROTEIN"/>
    <property type="match status" value="1"/>
</dbReference>
<evidence type="ECO:0000256" key="1">
    <source>
        <dbReference type="ARBA" id="ARBA00004651"/>
    </source>
</evidence>